<feature type="compositionally biased region" description="Basic residues" evidence="1">
    <location>
        <begin position="12"/>
        <end position="24"/>
    </location>
</feature>
<evidence type="ECO:0000313" key="2">
    <source>
        <dbReference type="EMBL" id="KKM72558.1"/>
    </source>
</evidence>
<protein>
    <submittedName>
        <fullName evidence="2">Uncharacterized protein</fullName>
    </submittedName>
</protein>
<sequence length="78" mass="9558">MIKIISSLMATSKRKRRKRSRHRRCPSCKKLRKWWMRANEWHEGRTRWGYVNGKKACWLCIKRSEEKIEPNETEGKIK</sequence>
<feature type="region of interest" description="Disordered" evidence="1">
    <location>
        <begin position="1"/>
        <end position="24"/>
    </location>
</feature>
<dbReference type="EMBL" id="LAZR01009448">
    <property type="protein sequence ID" value="KKM72558.1"/>
    <property type="molecule type" value="Genomic_DNA"/>
</dbReference>
<organism evidence="2">
    <name type="scientific">marine sediment metagenome</name>
    <dbReference type="NCBI Taxonomy" id="412755"/>
    <lineage>
        <taxon>unclassified sequences</taxon>
        <taxon>metagenomes</taxon>
        <taxon>ecological metagenomes</taxon>
    </lineage>
</organism>
<accession>A0A0F9JS99</accession>
<dbReference type="AlphaFoldDB" id="A0A0F9JS99"/>
<reference evidence="2" key="1">
    <citation type="journal article" date="2015" name="Nature">
        <title>Complex archaea that bridge the gap between prokaryotes and eukaryotes.</title>
        <authorList>
            <person name="Spang A."/>
            <person name="Saw J.H."/>
            <person name="Jorgensen S.L."/>
            <person name="Zaremba-Niedzwiedzka K."/>
            <person name="Martijn J."/>
            <person name="Lind A.E."/>
            <person name="van Eijk R."/>
            <person name="Schleper C."/>
            <person name="Guy L."/>
            <person name="Ettema T.J."/>
        </authorList>
    </citation>
    <scope>NUCLEOTIDE SEQUENCE</scope>
</reference>
<name>A0A0F9JS99_9ZZZZ</name>
<evidence type="ECO:0000256" key="1">
    <source>
        <dbReference type="SAM" id="MobiDB-lite"/>
    </source>
</evidence>
<proteinExistence type="predicted"/>
<comment type="caution">
    <text evidence="2">The sequence shown here is derived from an EMBL/GenBank/DDBJ whole genome shotgun (WGS) entry which is preliminary data.</text>
</comment>
<gene>
    <name evidence="2" type="ORF">LCGC14_1419350</name>
</gene>